<dbReference type="PANTHER" id="PTHR36503:SF1">
    <property type="entry name" value="BLR2520 PROTEIN"/>
    <property type="match status" value="1"/>
</dbReference>
<dbReference type="Gene3D" id="3.10.180.10">
    <property type="entry name" value="2,3-Dihydroxybiphenyl 1,2-Dioxygenase, domain 1"/>
    <property type="match status" value="1"/>
</dbReference>
<evidence type="ECO:0000313" key="3">
    <source>
        <dbReference type="Proteomes" id="UP001500967"/>
    </source>
</evidence>
<dbReference type="PANTHER" id="PTHR36503">
    <property type="entry name" value="BLR2520 PROTEIN"/>
    <property type="match status" value="1"/>
</dbReference>
<dbReference type="Pfam" id="PF00903">
    <property type="entry name" value="Glyoxalase"/>
    <property type="match status" value="1"/>
</dbReference>
<sequence length="163" mass="17543">MAGSFKTGRRLDGRVVGMEQKLNVLTLGVRDLDASRRFFVDGLGWKPHLDVPGEVIFLQVGHGLLLSLWDREAMAAEAGEFYRGGDPMPITLGHNVDSEDEVTAVLDRATAAGGSIIAPATRRDWGGVSGYFADPDGFRWEVVHNPGLAFSPDGTITIAPPPE</sequence>
<comment type="caution">
    <text evidence="2">The sequence shown here is derived from an EMBL/GenBank/DDBJ whole genome shotgun (WGS) entry which is preliminary data.</text>
</comment>
<reference evidence="3" key="1">
    <citation type="journal article" date="2019" name="Int. J. Syst. Evol. Microbiol.">
        <title>The Global Catalogue of Microorganisms (GCM) 10K type strain sequencing project: providing services to taxonomists for standard genome sequencing and annotation.</title>
        <authorList>
            <consortium name="The Broad Institute Genomics Platform"/>
            <consortium name="The Broad Institute Genome Sequencing Center for Infectious Disease"/>
            <person name="Wu L."/>
            <person name="Ma J."/>
        </authorList>
    </citation>
    <scope>NUCLEOTIDE SEQUENCE [LARGE SCALE GENOMIC DNA]</scope>
    <source>
        <strain evidence="3">JCM 10425</strain>
    </source>
</reference>
<gene>
    <name evidence="2" type="ORF">GCM10009539_70060</name>
</gene>
<dbReference type="InterPro" id="IPR037523">
    <property type="entry name" value="VOC_core"/>
</dbReference>
<protein>
    <submittedName>
        <fullName evidence="2">VOC family protein</fullName>
    </submittedName>
</protein>
<name>A0ABP3ERT6_9ACTN</name>
<proteinExistence type="predicted"/>
<evidence type="ECO:0000259" key="1">
    <source>
        <dbReference type="PROSITE" id="PS51819"/>
    </source>
</evidence>
<feature type="domain" description="VOC" evidence="1">
    <location>
        <begin position="21"/>
        <end position="145"/>
    </location>
</feature>
<evidence type="ECO:0000313" key="2">
    <source>
        <dbReference type="EMBL" id="GAA0272632.1"/>
    </source>
</evidence>
<dbReference type="PROSITE" id="PS51819">
    <property type="entry name" value="VOC"/>
    <property type="match status" value="1"/>
</dbReference>
<keyword evidence="3" id="KW-1185">Reference proteome</keyword>
<dbReference type="SUPFAM" id="SSF54593">
    <property type="entry name" value="Glyoxalase/Bleomycin resistance protein/Dihydroxybiphenyl dioxygenase"/>
    <property type="match status" value="1"/>
</dbReference>
<accession>A0ABP3ERT6</accession>
<dbReference type="InterPro" id="IPR029068">
    <property type="entry name" value="Glyas_Bleomycin-R_OHBP_Dase"/>
</dbReference>
<dbReference type="Proteomes" id="UP001500967">
    <property type="component" value="Unassembled WGS sequence"/>
</dbReference>
<organism evidence="2 3">
    <name type="scientific">Cryptosporangium japonicum</name>
    <dbReference type="NCBI Taxonomy" id="80872"/>
    <lineage>
        <taxon>Bacteria</taxon>
        <taxon>Bacillati</taxon>
        <taxon>Actinomycetota</taxon>
        <taxon>Actinomycetes</taxon>
        <taxon>Cryptosporangiales</taxon>
        <taxon>Cryptosporangiaceae</taxon>
        <taxon>Cryptosporangium</taxon>
    </lineage>
</organism>
<dbReference type="InterPro" id="IPR004360">
    <property type="entry name" value="Glyas_Fos-R_dOase_dom"/>
</dbReference>
<dbReference type="EMBL" id="BAAAGX010000032">
    <property type="protein sequence ID" value="GAA0272632.1"/>
    <property type="molecule type" value="Genomic_DNA"/>
</dbReference>